<dbReference type="InterPro" id="IPR036165">
    <property type="entry name" value="YefM-like_sf"/>
</dbReference>
<reference evidence="2 3" key="1">
    <citation type="submission" date="2024-06" db="EMBL/GenBank/DDBJ databases">
        <title>Sorghum-associated microbial communities from plants grown in Nebraska, USA.</title>
        <authorList>
            <person name="Schachtman D."/>
        </authorList>
    </citation>
    <scope>NUCLEOTIDE SEQUENCE [LARGE SCALE GENOMIC DNA]</scope>
    <source>
        <strain evidence="2 3">3207</strain>
    </source>
</reference>
<comment type="caution">
    <text evidence="2">The sequence shown here is derived from an EMBL/GenBank/DDBJ whole genome shotgun (WGS) entry which is preliminary data.</text>
</comment>
<evidence type="ECO:0000313" key="3">
    <source>
        <dbReference type="Proteomes" id="UP001549321"/>
    </source>
</evidence>
<evidence type="ECO:0000256" key="1">
    <source>
        <dbReference type="ARBA" id="ARBA00009981"/>
    </source>
</evidence>
<dbReference type="RefSeq" id="WP_354547868.1">
    <property type="nucleotide sequence ID" value="NZ_JBEPSM010000001.1"/>
</dbReference>
<keyword evidence="3" id="KW-1185">Reference proteome</keyword>
<dbReference type="SUPFAM" id="SSF143120">
    <property type="entry name" value="YefM-like"/>
    <property type="match status" value="1"/>
</dbReference>
<dbReference type="Gene3D" id="3.40.1620.10">
    <property type="entry name" value="YefM-like domain"/>
    <property type="match status" value="1"/>
</dbReference>
<dbReference type="EMBL" id="JBEPSM010000001">
    <property type="protein sequence ID" value="MET4632131.1"/>
    <property type="molecule type" value="Genomic_DNA"/>
</dbReference>
<gene>
    <name evidence="2" type="ORF">ABIE08_000044</name>
</gene>
<evidence type="ECO:0000313" key="2">
    <source>
        <dbReference type="EMBL" id="MET4632131.1"/>
    </source>
</evidence>
<name>A0ABV2QTK3_9HYPH</name>
<sequence length="88" mass="9738">MGFRAMIRVKMHAAKTNLSRLVAQALAGEDVVLMRGNTEVARIVPLAPPADGASLRPPRVPGRLRGLIDFDDRFFDPYPPSESAQWDH</sequence>
<proteinExistence type="inferred from homology"/>
<organism evidence="2 3">
    <name type="scientific">Kaistia defluvii</name>
    <dbReference type="NCBI Taxonomy" id="410841"/>
    <lineage>
        <taxon>Bacteria</taxon>
        <taxon>Pseudomonadati</taxon>
        <taxon>Pseudomonadota</taxon>
        <taxon>Alphaproteobacteria</taxon>
        <taxon>Hyphomicrobiales</taxon>
        <taxon>Kaistiaceae</taxon>
        <taxon>Kaistia</taxon>
    </lineage>
</organism>
<accession>A0ABV2QTK3</accession>
<dbReference type="Proteomes" id="UP001549321">
    <property type="component" value="Unassembled WGS sequence"/>
</dbReference>
<protein>
    <submittedName>
        <fullName evidence="2">Antitoxin (DNA-binding transcriptional repressor) of toxin-antitoxin stability system</fullName>
    </submittedName>
</protein>
<comment type="similarity">
    <text evidence="1">Belongs to the phD/YefM antitoxin family.</text>
</comment>